<name>A0ABQ5FAE6_9ASTR</name>
<accession>A0ABQ5FAE6</accession>
<evidence type="ECO:0000313" key="2">
    <source>
        <dbReference type="Proteomes" id="UP001151760"/>
    </source>
</evidence>
<reference evidence="1" key="1">
    <citation type="journal article" date="2022" name="Int. J. Mol. Sci.">
        <title>Draft Genome of Tanacetum Coccineum: Genomic Comparison of Closely Related Tanacetum-Family Plants.</title>
        <authorList>
            <person name="Yamashiro T."/>
            <person name="Shiraishi A."/>
            <person name="Nakayama K."/>
            <person name="Satake H."/>
        </authorList>
    </citation>
    <scope>NUCLEOTIDE SEQUENCE</scope>
</reference>
<sequence length="143" mass="17096">MNMMEELSDDKWDHDSPIDEWKDYEHTTYIRTDASFNQNTYNNVCQIVMDHCKTREEQGWFDKHGLMGDDDDDIGYLEDYSIQKDPPYYVNEDEERSKERRCKQLGVPYVKPPTCKTKKFEVVKYSFGLAEECVAITEYKYEI</sequence>
<comment type="caution">
    <text evidence="1">The sequence shown here is derived from an EMBL/GenBank/DDBJ whole genome shotgun (WGS) entry which is preliminary data.</text>
</comment>
<reference evidence="1" key="2">
    <citation type="submission" date="2022-01" db="EMBL/GenBank/DDBJ databases">
        <authorList>
            <person name="Yamashiro T."/>
            <person name="Shiraishi A."/>
            <person name="Satake H."/>
            <person name="Nakayama K."/>
        </authorList>
    </citation>
    <scope>NUCLEOTIDE SEQUENCE</scope>
</reference>
<proteinExistence type="predicted"/>
<dbReference type="EMBL" id="BQNB010017194">
    <property type="protein sequence ID" value="GJT60373.1"/>
    <property type="molecule type" value="Genomic_DNA"/>
</dbReference>
<dbReference type="Proteomes" id="UP001151760">
    <property type="component" value="Unassembled WGS sequence"/>
</dbReference>
<gene>
    <name evidence="1" type="ORF">Tco_1003906</name>
</gene>
<organism evidence="1 2">
    <name type="scientific">Tanacetum coccineum</name>
    <dbReference type="NCBI Taxonomy" id="301880"/>
    <lineage>
        <taxon>Eukaryota</taxon>
        <taxon>Viridiplantae</taxon>
        <taxon>Streptophyta</taxon>
        <taxon>Embryophyta</taxon>
        <taxon>Tracheophyta</taxon>
        <taxon>Spermatophyta</taxon>
        <taxon>Magnoliopsida</taxon>
        <taxon>eudicotyledons</taxon>
        <taxon>Gunneridae</taxon>
        <taxon>Pentapetalae</taxon>
        <taxon>asterids</taxon>
        <taxon>campanulids</taxon>
        <taxon>Asterales</taxon>
        <taxon>Asteraceae</taxon>
        <taxon>Asteroideae</taxon>
        <taxon>Anthemideae</taxon>
        <taxon>Anthemidinae</taxon>
        <taxon>Tanacetum</taxon>
    </lineage>
</organism>
<evidence type="ECO:0000313" key="1">
    <source>
        <dbReference type="EMBL" id="GJT60373.1"/>
    </source>
</evidence>
<protein>
    <submittedName>
        <fullName evidence="1">Uncharacterized protein</fullName>
    </submittedName>
</protein>
<keyword evidence="2" id="KW-1185">Reference proteome</keyword>